<evidence type="ECO:0000313" key="2">
    <source>
        <dbReference type="Proteomes" id="UP000827986"/>
    </source>
</evidence>
<keyword evidence="2" id="KW-1185">Reference proteome</keyword>
<reference evidence="1" key="1">
    <citation type="submission" date="2021-09" db="EMBL/GenBank/DDBJ databases">
        <title>The genome of Mauremys mutica provides insights into the evolution of semi-aquatic lifestyle.</title>
        <authorList>
            <person name="Gong S."/>
            <person name="Gao Y."/>
        </authorList>
    </citation>
    <scope>NUCLEOTIDE SEQUENCE</scope>
    <source>
        <strain evidence="1">MM-2020</strain>
        <tissue evidence="1">Muscle</tissue>
    </source>
</reference>
<sequence>MACCTQLKKSWRRATPQERCATADSVKMSKTYELVRTEGYCWSPSFFSFANLPATISQVLDEEIKEETLFGSFTYSSGKEAIEIFQLKVL</sequence>
<dbReference type="EMBL" id="JAHDVG010000485">
    <property type="protein sequence ID" value="KAH1169302.1"/>
    <property type="molecule type" value="Genomic_DNA"/>
</dbReference>
<organism evidence="1 2">
    <name type="scientific">Mauremys mutica</name>
    <name type="common">yellowpond turtle</name>
    <dbReference type="NCBI Taxonomy" id="74926"/>
    <lineage>
        <taxon>Eukaryota</taxon>
        <taxon>Metazoa</taxon>
        <taxon>Chordata</taxon>
        <taxon>Craniata</taxon>
        <taxon>Vertebrata</taxon>
        <taxon>Euteleostomi</taxon>
        <taxon>Archelosauria</taxon>
        <taxon>Testudinata</taxon>
        <taxon>Testudines</taxon>
        <taxon>Cryptodira</taxon>
        <taxon>Durocryptodira</taxon>
        <taxon>Testudinoidea</taxon>
        <taxon>Geoemydidae</taxon>
        <taxon>Geoemydinae</taxon>
        <taxon>Mauremys</taxon>
    </lineage>
</organism>
<gene>
    <name evidence="1" type="ORF">KIL84_013892</name>
</gene>
<protein>
    <submittedName>
        <fullName evidence="1">Uncharacterized protein</fullName>
    </submittedName>
</protein>
<proteinExistence type="predicted"/>
<dbReference type="AlphaFoldDB" id="A0A9D4ANG0"/>
<accession>A0A9D4ANG0</accession>
<dbReference type="Proteomes" id="UP000827986">
    <property type="component" value="Unassembled WGS sequence"/>
</dbReference>
<comment type="caution">
    <text evidence="1">The sequence shown here is derived from an EMBL/GenBank/DDBJ whole genome shotgun (WGS) entry which is preliminary data.</text>
</comment>
<evidence type="ECO:0000313" key="1">
    <source>
        <dbReference type="EMBL" id="KAH1169302.1"/>
    </source>
</evidence>
<name>A0A9D4ANG0_9SAUR</name>